<dbReference type="AlphaFoldDB" id="A0AAJ1WFR1"/>
<dbReference type="EMBL" id="JAUSTB010000005">
    <property type="protein sequence ID" value="MDQ0145965.1"/>
    <property type="molecule type" value="Genomic_DNA"/>
</dbReference>
<dbReference type="InterPro" id="IPR028096">
    <property type="entry name" value="EfeO_Cupredoxin"/>
</dbReference>
<dbReference type="PANTHER" id="PTHR36507:SF1">
    <property type="entry name" value="BLL1555 PROTEIN"/>
    <property type="match status" value="1"/>
</dbReference>
<sequence>MKSTLTKRMALALIGAATVFGASACGTSGGGSATAPEAPTSTQASMEGMGGSPMASPSGTTMAGHQSSGTTSGLTIHIKSFAYTGPDNVPAGASVTVMNMDNEAHTVAADDGSFDAVVKPGTSTTFTAPAKAGSYPYHCTYHSGMQGTLTVR</sequence>
<evidence type="ECO:0000313" key="5">
    <source>
        <dbReference type="Proteomes" id="UP001239267"/>
    </source>
</evidence>
<keyword evidence="5" id="KW-1185">Reference proteome</keyword>
<reference evidence="4 5" key="1">
    <citation type="submission" date="2023-07" db="EMBL/GenBank/DDBJ databases">
        <title>Sorghum-associated microbial communities from plants grown in Nebraska, USA.</title>
        <authorList>
            <person name="Schachtman D."/>
        </authorList>
    </citation>
    <scope>NUCLEOTIDE SEQUENCE [LARGE SCALE GENOMIC DNA]</scope>
    <source>
        <strain evidence="4 5">DS1001</strain>
    </source>
</reference>
<dbReference type="PANTHER" id="PTHR36507">
    <property type="entry name" value="BLL1555 PROTEIN"/>
    <property type="match status" value="1"/>
</dbReference>
<dbReference type="RefSeq" id="WP_307359240.1">
    <property type="nucleotide sequence ID" value="NZ_JAUSTB010000005.1"/>
</dbReference>
<comment type="caution">
    <text evidence="4">The sequence shown here is derived from an EMBL/GenBank/DDBJ whole genome shotgun (WGS) entry which is preliminary data.</text>
</comment>
<feature type="domain" description="EfeO-type cupredoxin-like" evidence="3">
    <location>
        <begin position="88"/>
        <end position="151"/>
    </location>
</feature>
<feature type="chain" id="PRO_5042486290" evidence="2">
    <location>
        <begin position="25"/>
        <end position="152"/>
    </location>
</feature>
<evidence type="ECO:0000256" key="2">
    <source>
        <dbReference type="SAM" id="SignalP"/>
    </source>
</evidence>
<dbReference type="PROSITE" id="PS51257">
    <property type="entry name" value="PROKAR_LIPOPROTEIN"/>
    <property type="match status" value="1"/>
</dbReference>
<proteinExistence type="predicted"/>
<name>A0AAJ1WFR1_9MICC</name>
<accession>A0AAJ1WFR1</accession>
<organism evidence="4 5">
    <name type="scientific">Pseudarthrobacter niigatensis</name>
    <dbReference type="NCBI Taxonomy" id="369935"/>
    <lineage>
        <taxon>Bacteria</taxon>
        <taxon>Bacillati</taxon>
        <taxon>Actinomycetota</taxon>
        <taxon>Actinomycetes</taxon>
        <taxon>Micrococcales</taxon>
        <taxon>Micrococcaceae</taxon>
        <taxon>Pseudarthrobacter</taxon>
    </lineage>
</organism>
<dbReference type="InterPro" id="IPR008972">
    <property type="entry name" value="Cupredoxin"/>
</dbReference>
<dbReference type="Proteomes" id="UP001239267">
    <property type="component" value="Unassembled WGS sequence"/>
</dbReference>
<feature type="signal peptide" evidence="2">
    <location>
        <begin position="1"/>
        <end position="24"/>
    </location>
</feature>
<dbReference type="Gene3D" id="2.60.40.420">
    <property type="entry name" value="Cupredoxins - blue copper proteins"/>
    <property type="match status" value="1"/>
</dbReference>
<feature type="compositionally biased region" description="Low complexity" evidence="1">
    <location>
        <begin position="33"/>
        <end position="59"/>
    </location>
</feature>
<evidence type="ECO:0000313" key="4">
    <source>
        <dbReference type="EMBL" id="MDQ0145965.1"/>
    </source>
</evidence>
<gene>
    <name evidence="4" type="ORF">J2T23_001858</name>
</gene>
<dbReference type="InterPro" id="IPR052721">
    <property type="entry name" value="ET_Amicyanin"/>
</dbReference>
<feature type="compositionally biased region" description="Polar residues" evidence="1">
    <location>
        <begin position="60"/>
        <end position="71"/>
    </location>
</feature>
<protein>
    <submittedName>
        <fullName evidence="4">Plastocyanin</fullName>
    </submittedName>
</protein>
<evidence type="ECO:0000259" key="3">
    <source>
        <dbReference type="Pfam" id="PF13473"/>
    </source>
</evidence>
<keyword evidence="2" id="KW-0732">Signal</keyword>
<dbReference type="Pfam" id="PF13473">
    <property type="entry name" value="Cupredoxin_1"/>
    <property type="match status" value="1"/>
</dbReference>
<dbReference type="SUPFAM" id="SSF49503">
    <property type="entry name" value="Cupredoxins"/>
    <property type="match status" value="1"/>
</dbReference>
<feature type="region of interest" description="Disordered" evidence="1">
    <location>
        <begin position="28"/>
        <end position="71"/>
    </location>
</feature>
<evidence type="ECO:0000256" key="1">
    <source>
        <dbReference type="SAM" id="MobiDB-lite"/>
    </source>
</evidence>